<dbReference type="InterPro" id="IPR012878">
    <property type="entry name" value="Beta-AFase-like_GH127_cat"/>
</dbReference>
<name>A0A0B8ZDQ3_9SPHN</name>
<dbReference type="SUPFAM" id="SSF48208">
    <property type="entry name" value="Six-hairpin glycosidases"/>
    <property type="match status" value="1"/>
</dbReference>
<evidence type="ECO:0000259" key="1">
    <source>
        <dbReference type="Pfam" id="PF07944"/>
    </source>
</evidence>
<dbReference type="Pfam" id="PF07944">
    <property type="entry name" value="Beta-AFase-like_GH127_cat"/>
    <property type="match status" value="1"/>
</dbReference>
<evidence type="ECO:0008006" key="5">
    <source>
        <dbReference type="Google" id="ProtNLM"/>
    </source>
</evidence>
<dbReference type="GO" id="GO:0005975">
    <property type="term" value="P:carbohydrate metabolic process"/>
    <property type="evidence" value="ECO:0007669"/>
    <property type="project" value="InterPro"/>
</dbReference>
<dbReference type="PANTHER" id="PTHR31151">
    <property type="entry name" value="PROLINE-TRNA LIGASE (DUF1680)"/>
    <property type="match status" value="1"/>
</dbReference>
<evidence type="ECO:0000259" key="2">
    <source>
        <dbReference type="Pfam" id="PF20736"/>
    </source>
</evidence>
<dbReference type="STRING" id="48936.NJ75_03225"/>
<sequence>MRHAACLTTVVTSPLLAVSLTNSELLQVAGMTVIPLGLGATRRSFLQGASVLGLFSHNVSAFAAAAKPGRAQAMNRVQPFDMSDITLAESPFLHAQRMTEAYLLRLSPDRMLHNFRRNAGLEPRAPVYGGWESEKTWEDINCHGHTLGHYLSACALAWRATGKAEYRNRIEYIASELAACQKASGSGLVCAFPKGAALVVAHLRGEKITGVPWYTLHKVYAGLRDATQLADSDRARDVLLRLADWGVIATRDLSDEAFEAMLDTEHGGMNEIYADLFAMTGKAEYRTLALRFSHKAILRPLAERRDHLDGLHANTQVPKIVGFQRVHEVTGAPEYHRAAQFFWQTVTGPRAFATGGHGDNEHFFPIADGGAHVFSAKGSETCCQHNMLKLTRALFMAEPKADYADYYEGTLYNGILASQDPDSGMATYFQGARPGYMKLYHTPEDSFWCCTGTGMENHVKYRDSIYFHDADALWVNLFIPSAVRWRGMGAELAQETAFPEKAETLLRWKCARPFEATLNLRHPSWSRTARVLVNGAEVETSNEPGRFLAVRRTWRNGDTVALQLKMETTAQALPAADDIVAFKHGPLVLAGALDPVPQGSDIVVNERLYGAYNDAPVKVPHLAGEAQDLAKAIRSRAKPLEFELPAADGSAIRLLPYFRIAHQRYATYWKLA</sequence>
<dbReference type="EMBL" id="JRVC01000017">
    <property type="protein sequence ID" value="KHS44356.1"/>
    <property type="molecule type" value="Genomic_DNA"/>
</dbReference>
<reference evidence="3 4" key="1">
    <citation type="submission" date="2014-10" db="EMBL/GenBank/DDBJ databases">
        <title>Draft genome sequence of Novosphingobium subterraneum DSM 12447.</title>
        <authorList>
            <person name="Gan H.M."/>
            <person name="Gan H.Y."/>
            <person name="Savka M.A."/>
        </authorList>
    </citation>
    <scope>NUCLEOTIDE SEQUENCE [LARGE SCALE GENOMIC DNA]</scope>
    <source>
        <strain evidence="3 4">DSM 12447</strain>
    </source>
</reference>
<dbReference type="PATRIC" id="fig|48936.3.peg.3243"/>
<proteinExistence type="predicted"/>
<dbReference type="Proteomes" id="UP000031338">
    <property type="component" value="Unassembled WGS sequence"/>
</dbReference>
<feature type="domain" description="Non-reducing end beta-L-arabinofuranosidase-like GH127 catalytic" evidence="1">
    <location>
        <begin position="84"/>
        <end position="462"/>
    </location>
</feature>
<dbReference type="AlphaFoldDB" id="A0A0B8ZDQ3"/>
<dbReference type="InterPro" id="IPR008928">
    <property type="entry name" value="6-hairpin_glycosidase_sf"/>
</dbReference>
<comment type="caution">
    <text evidence="3">The sequence shown here is derived from an EMBL/GenBank/DDBJ whole genome shotgun (WGS) entry which is preliminary data.</text>
</comment>
<gene>
    <name evidence="3" type="ORF">NJ75_03225</name>
</gene>
<evidence type="ECO:0000313" key="3">
    <source>
        <dbReference type="EMBL" id="KHS44356.1"/>
    </source>
</evidence>
<dbReference type="PANTHER" id="PTHR31151:SF0">
    <property type="entry name" value="PROLINE-TRNA LIGASE (DUF1680)"/>
    <property type="match status" value="1"/>
</dbReference>
<keyword evidence="4" id="KW-1185">Reference proteome</keyword>
<dbReference type="InterPro" id="IPR049046">
    <property type="entry name" value="Beta-AFase-like_GH127_middle"/>
</dbReference>
<organism evidence="3 4">
    <name type="scientific">Novosphingobium subterraneum</name>
    <dbReference type="NCBI Taxonomy" id="48936"/>
    <lineage>
        <taxon>Bacteria</taxon>
        <taxon>Pseudomonadati</taxon>
        <taxon>Pseudomonadota</taxon>
        <taxon>Alphaproteobacteria</taxon>
        <taxon>Sphingomonadales</taxon>
        <taxon>Sphingomonadaceae</taxon>
        <taxon>Novosphingobium</taxon>
    </lineage>
</organism>
<dbReference type="Pfam" id="PF20736">
    <property type="entry name" value="Glyco_hydro127M"/>
    <property type="match status" value="1"/>
</dbReference>
<accession>A0A0B8ZDQ3</accession>
<evidence type="ECO:0000313" key="4">
    <source>
        <dbReference type="Proteomes" id="UP000031338"/>
    </source>
</evidence>
<protein>
    <recommendedName>
        <fullName evidence="5">Glycosyl hydrolase</fullName>
    </recommendedName>
</protein>
<feature type="domain" description="Non-reducing end beta-L-arabinofuranosidase-like GH127 middle" evidence="2">
    <location>
        <begin position="473"/>
        <end position="566"/>
    </location>
</feature>